<protein>
    <recommendedName>
        <fullName evidence="3">Reverse transcriptase zinc-binding domain-containing protein</fullName>
    </recommendedName>
</protein>
<evidence type="ECO:0008006" key="3">
    <source>
        <dbReference type="Google" id="ProtNLM"/>
    </source>
</evidence>
<reference evidence="1" key="1">
    <citation type="journal article" date="2019" name="Environ. Microbiol.">
        <title>Fungal ecological strategies reflected in gene transcription - a case study of two litter decomposers.</title>
        <authorList>
            <person name="Barbi F."/>
            <person name="Kohler A."/>
            <person name="Barry K."/>
            <person name="Baskaran P."/>
            <person name="Daum C."/>
            <person name="Fauchery L."/>
            <person name="Ihrmark K."/>
            <person name="Kuo A."/>
            <person name="LaButti K."/>
            <person name="Lipzen A."/>
            <person name="Morin E."/>
            <person name="Grigoriev I.V."/>
            <person name="Henrissat B."/>
            <person name="Lindahl B."/>
            <person name="Martin F."/>
        </authorList>
    </citation>
    <scope>NUCLEOTIDE SEQUENCE</scope>
    <source>
        <strain evidence="1">JB14</strain>
    </source>
</reference>
<keyword evidence="2" id="KW-1185">Reference proteome</keyword>
<evidence type="ECO:0000313" key="2">
    <source>
        <dbReference type="Proteomes" id="UP000799118"/>
    </source>
</evidence>
<sequence>LQTGHSPLYQHLYHIKQVDSPMCPCCKRKPKTVFHYLMECPSHCTLQACLRLEVPRNKWTISALLTNSKTLKHLFRYVNNTGRFRHIEGELPLWGPDEE</sequence>
<dbReference type="EMBL" id="ML769717">
    <property type="protein sequence ID" value="KAE9388971.1"/>
    <property type="molecule type" value="Genomic_DNA"/>
</dbReference>
<feature type="non-terminal residue" evidence="1">
    <location>
        <position position="1"/>
    </location>
</feature>
<evidence type="ECO:0000313" key="1">
    <source>
        <dbReference type="EMBL" id="KAE9388971.1"/>
    </source>
</evidence>
<gene>
    <name evidence="1" type="ORF">BT96DRAFT_835545</name>
</gene>
<proteinExistence type="predicted"/>
<dbReference type="Proteomes" id="UP000799118">
    <property type="component" value="Unassembled WGS sequence"/>
</dbReference>
<accession>A0A6A4GT78</accession>
<dbReference type="AlphaFoldDB" id="A0A6A4GT78"/>
<organism evidence="1 2">
    <name type="scientific">Gymnopus androsaceus JB14</name>
    <dbReference type="NCBI Taxonomy" id="1447944"/>
    <lineage>
        <taxon>Eukaryota</taxon>
        <taxon>Fungi</taxon>
        <taxon>Dikarya</taxon>
        <taxon>Basidiomycota</taxon>
        <taxon>Agaricomycotina</taxon>
        <taxon>Agaricomycetes</taxon>
        <taxon>Agaricomycetidae</taxon>
        <taxon>Agaricales</taxon>
        <taxon>Marasmiineae</taxon>
        <taxon>Omphalotaceae</taxon>
        <taxon>Gymnopus</taxon>
    </lineage>
</organism>
<name>A0A6A4GT78_9AGAR</name>
<dbReference type="OrthoDB" id="3267074at2759"/>